<reference evidence="1 2" key="1">
    <citation type="submission" date="2024-04" db="EMBL/GenBank/DDBJ databases">
        <title>Tritrichomonas musculus Genome.</title>
        <authorList>
            <person name="Alves-Ferreira E."/>
            <person name="Grigg M."/>
            <person name="Lorenzi H."/>
            <person name="Galac M."/>
        </authorList>
    </citation>
    <scope>NUCLEOTIDE SEQUENCE [LARGE SCALE GENOMIC DNA]</scope>
    <source>
        <strain evidence="1 2">EAF2021</strain>
    </source>
</reference>
<protein>
    <submittedName>
        <fullName evidence="1">Uncharacterized protein</fullName>
    </submittedName>
</protein>
<comment type="caution">
    <text evidence="1">The sequence shown here is derived from an EMBL/GenBank/DDBJ whole genome shotgun (WGS) entry which is preliminary data.</text>
</comment>
<organism evidence="1 2">
    <name type="scientific">Tritrichomonas musculus</name>
    <dbReference type="NCBI Taxonomy" id="1915356"/>
    <lineage>
        <taxon>Eukaryota</taxon>
        <taxon>Metamonada</taxon>
        <taxon>Parabasalia</taxon>
        <taxon>Tritrichomonadida</taxon>
        <taxon>Tritrichomonadidae</taxon>
        <taxon>Tritrichomonas</taxon>
    </lineage>
</organism>
<proteinExistence type="predicted"/>
<dbReference type="EMBL" id="JAPFFF010000012">
    <property type="protein sequence ID" value="KAK8876335.1"/>
    <property type="molecule type" value="Genomic_DNA"/>
</dbReference>
<sequence length="157" mass="18159">MELQRCSFDERRARLAEHIKKGKHIFNIPREKDEGFPQALKIGEKINSDEQIQHSVMRAVDIISASLNISAKKTVNGKMEDFIHFLINLGIKLRTQFPKRYLNVEELFQMPCINQVTEYIKIAGQEAKSNALQIYNSKFVSLEMDSGTVKKLKIYIM</sequence>
<accession>A0ABR2JEF9</accession>
<keyword evidence="2" id="KW-1185">Reference proteome</keyword>
<evidence type="ECO:0000313" key="1">
    <source>
        <dbReference type="EMBL" id="KAK8876335.1"/>
    </source>
</evidence>
<name>A0ABR2JEF9_9EUKA</name>
<dbReference type="Proteomes" id="UP001470230">
    <property type="component" value="Unassembled WGS sequence"/>
</dbReference>
<gene>
    <name evidence="1" type="ORF">M9Y10_006533</name>
</gene>
<evidence type="ECO:0000313" key="2">
    <source>
        <dbReference type="Proteomes" id="UP001470230"/>
    </source>
</evidence>